<dbReference type="PANTHER" id="PTHR47208:SF5">
    <property type="entry name" value="FCS-LIKE ZINC FINGER 12-RELATED"/>
    <property type="match status" value="1"/>
</dbReference>
<evidence type="ECO:0000313" key="6">
    <source>
        <dbReference type="Proteomes" id="UP000663760"/>
    </source>
</evidence>
<feature type="zinc finger region" description="FLZ-type" evidence="3">
    <location>
        <begin position="160"/>
        <end position="203"/>
    </location>
</feature>
<gene>
    <name evidence="5" type="ORF">SI8410_09011896</name>
</gene>
<dbReference type="AlphaFoldDB" id="A0A7I8KVV8"/>
<comment type="similarity">
    <text evidence="1">Belongs to the FLZ family.</text>
</comment>
<evidence type="ECO:0000313" key="5">
    <source>
        <dbReference type="EMBL" id="CAA7401218.1"/>
    </source>
</evidence>
<dbReference type="Proteomes" id="UP000663760">
    <property type="component" value="Chromosome 9"/>
</dbReference>
<dbReference type="EMBL" id="LR746272">
    <property type="protein sequence ID" value="CAA7401218.1"/>
    <property type="molecule type" value="Genomic_DNA"/>
</dbReference>
<dbReference type="InterPro" id="IPR044604">
    <property type="entry name" value="FLZ12/13/14"/>
</dbReference>
<evidence type="ECO:0000256" key="3">
    <source>
        <dbReference type="PROSITE-ProRule" id="PRU01131"/>
    </source>
</evidence>
<accession>A0A7I8KVV8</accession>
<evidence type="ECO:0000256" key="1">
    <source>
        <dbReference type="ARBA" id="ARBA00009374"/>
    </source>
</evidence>
<organism evidence="5 6">
    <name type="scientific">Spirodela intermedia</name>
    <name type="common">Intermediate duckweed</name>
    <dbReference type="NCBI Taxonomy" id="51605"/>
    <lineage>
        <taxon>Eukaryota</taxon>
        <taxon>Viridiplantae</taxon>
        <taxon>Streptophyta</taxon>
        <taxon>Embryophyta</taxon>
        <taxon>Tracheophyta</taxon>
        <taxon>Spermatophyta</taxon>
        <taxon>Magnoliopsida</taxon>
        <taxon>Liliopsida</taxon>
        <taxon>Araceae</taxon>
        <taxon>Lemnoideae</taxon>
        <taxon>Spirodela</taxon>
    </lineage>
</organism>
<evidence type="ECO:0000256" key="2">
    <source>
        <dbReference type="ARBA" id="ARBA00022723"/>
    </source>
</evidence>
<keyword evidence="2" id="KW-0479">Metal-binding</keyword>
<feature type="domain" description="FLZ-type" evidence="4">
    <location>
        <begin position="160"/>
        <end position="203"/>
    </location>
</feature>
<evidence type="ECO:0000259" key="4">
    <source>
        <dbReference type="PROSITE" id="PS51795"/>
    </source>
</evidence>
<dbReference type="PROSITE" id="PS51795">
    <property type="entry name" value="ZF_FLZ"/>
    <property type="match status" value="1"/>
</dbReference>
<dbReference type="Pfam" id="PF04570">
    <property type="entry name" value="zf-FLZ"/>
    <property type="match status" value="1"/>
</dbReference>
<dbReference type="PANTHER" id="PTHR47208">
    <property type="entry name" value="OS02G0174800 PROTEIN"/>
    <property type="match status" value="1"/>
</dbReference>
<dbReference type="InterPro" id="IPR007650">
    <property type="entry name" value="Zf-FLZ_dom"/>
</dbReference>
<dbReference type="GO" id="GO:0046872">
    <property type="term" value="F:metal ion binding"/>
    <property type="evidence" value="ECO:0007669"/>
    <property type="project" value="UniProtKB-KW"/>
</dbReference>
<protein>
    <recommendedName>
        <fullName evidence="4">FLZ-type domain-containing protein</fullName>
    </recommendedName>
</protein>
<dbReference type="OrthoDB" id="1932717at2759"/>
<keyword evidence="6" id="KW-1185">Reference proteome</keyword>
<name>A0A7I8KVV8_SPIIN</name>
<reference evidence="5" key="1">
    <citation type="submission" date="2020-02" db="EMBL/GenBank/DDBJ databases">
        <authorList>
            <person name="Scholz U."/>
            <person name="Mascher M."/>
            <person name="Fiebig A."/>
        </authorList>
    </citation>
    <scope>NUCLEOTIDE SEQUENCE</scope>
</reference>
<proteinExistence type="inferred from homology"/>
<sequence length="229" mass="24212">MLGKRARGAWAGRWPEPIETTPRGWYRRTEEGGAAAVFPASPLERDVRSPKGWMNRVSAGVGLGIVAALERTGGRGDVAAKAAVGTSTTGTSTRAAVSWKGGWWSSGVAGTQKSSLGGLFCGVDEDDDDGFHYRILSSSSSVSSPLRLPPVGLPFFPAADFLSSCYLCKKKLHGGDIYMYRGEKAFCSMECRGRQMVAEQLQENCSSEASKPPSDYAAGGLFCTGSAPA</sequence>